<evidence type="ECO:0000256" key="2">
    <source>
        <dbReference type="ARBA" id="ARBA00004236"/>
    </source>
</evidence>
<dbReference type="Gene3D" id="3.30.565.10">
    <property type="entry name" value="Histidine kinase-like ATPase, C-terminal domain"/>
    <property type="match status" value="1"/>
</dbReference>
<dbReference type="SMART" id="SM00304">
    <property type="entry name" value="HAMP"/>
    <property type="match status" value="1"/>
</dbReference>
<keyword evidence="7 15" id="KW-0418">Kinase</keyword>
<evidence type="ECO:0000256" key="10">
    <source>
        <dbReference type="ARBA" id="ARBA00023136"/>
    </source>
</evidence>
<evidence type="ECO:0000256" key="5">
    <source>
        <dbReference type="ARBA" id="ARBA00022679"/>
    </source>
</evidence>
<dbReference type="CDD" id="cd06225">
    <property type="entry name" value="HAMP"/>
    <property type="match status" value="1"/>
</dbReference>
<keyword evidence="10 12" id="KW-0472">Membrane</keyword>
<protein>
    <recommendedName>
        <fullName evidence="3">histidine kinase</fullName>
        <ecNumber evidence="3">2.7.13.3</ecNumber>
    </recommendedName>
</protein>
<dbReference type="InterPro" id="IPR036097">
    <property type="entry name" value="HisK_dim/P_sf"/>
</dbReference>
<evidence type="ECO:0000256" key="4">
    <source>
        <dbReference type="ARBA" id="ARBA00022553"/>
    </source>
</evidence>
<evidence type="ECO:0000256" key="11">
    <source>
        <dbReference type="SAM" id="MobiDB-lite"/>
    </source>
</evidence>
<dbReference type="Gene3D" id="6.10.340.10">
    <property type="match status" value="1"/>
</dbReference>
<dbReference type="PANTHER" id="PTHR45436">
    <property type="entry name" value="SENSOR HISTIDINE KINASE YKOH"/>
    <property type="match status" value="1"/>
</dbReference>
<dbReference type="InterPro" id="IPR003661">
    <property type="entry name" value="HisK_dim/P_dom"/>
</dbReference>
<dbReference type="SUPFAM" id="SSF158472">
    <property type="entry name" value="HAMP domain-like"/>
    <property type="match status" value="1"/>
</dbReference>
<evidence type="ECO:0000313" key="15">
    <source>
        <dbReference type="EMBL" id="MFC1432171.1"/>
    </source>
</evidence>
<evidence type="ECO:0000256" key="7">
    <source>
        <dbReference type="ARBA" id="ARBA00022777"/>
    </source>
</evidence>
<evidence type="ECO:0000256" key="9">
    <source>
        <dbReference type="ARBA" id="ARBA00023012"/>
    </source>
</evidence>
<feature type="domain" description="HAMP" evidence="14">
    <location>
        <begin position="116"/>
        <end position="169"/>
    </location>
</feature>
<evidence type="ECO:0000256" key="3">
    <source>
        <dbReference type="ARBA" id="ARBA00012438"/>
    </source>
</evidence>
<dbReference type="SUPFAM" id="SSF55874">
    <property type="entry name" value="ATPase domain of HSP90 chaperone/DNA topoisomerase II/histidine kinase"/>
    <property type="match status" value="1"/>
</dbReference>
<sequence>MRRTLSIHGRLFAGFAVTLVACCALMVAVIYLGIRYLPTYELGGSTSSVAPATSFATSPTTAPTSGPTFGPAPAGRDHTIAVRTKQDVWHTVLITSVSGLLLVTVLGLAAGRIVSRRLLRPLHRINRAAARAGAGDLSYRINADGPADEITQLADTFDAMLARLQESFTAHQRFAANASHELLTPLATNRAILQVAAADPTGAELVELVPMLAANNERNITIVTALLQLAGAEHAQPDADPVDLTALTARAVADCTPRAEAQQIILVTELDPDCAVVGNAALLRQLLVNLLDNALGHNHPGGSVHLALQRDHAVTLEVDNTGPPVDPDTTERLFEPFYRSQARIHSNRSGHGLGLAIVHAIVQAHHGSITATANPHGGLTVSIELPVRAS</sequence>
<dbReference type="PANTHER" id="PTHR45436:SF5">
    <property type="entry name" value="SENSOR HISTIDINE KINASE TRCS"/>
    <property type="match status" value="1"/>
</dbReference>
<dbReference type="InterPro" id="IPR050428">
    <property type="entry name" value="TCS_sensor_his_kinase"/>
</dbReference>
<dbReference type="EC" id="2.7.13.3" evidence="3"/>
<organism evidence="15 16">
    <name type="scientific">Streptacidiphilus alkalitolerans</name>
    <dbReference type="NCBI Taxonomy" id="3342712"/>
    <lineage>
        <taxon>Bacteria</taxon>
        <taxon>Bacillati</taxon>
        <taxon>Actinomycetota</taxon>
        <taxon>Actinomycetes</taxon>
        <taxon>Kitasatosporales</taxon>
        <taxon>Streptomycetaceae</taxon>
        <taxon>Streptacidiphilus</taxon>
    </lineage>
</organism>
<dbReference type="PRINTS" id="PR00344">
    <property type="entry name" value="BCTRLSENSOR"/>
</dbReference>
<keyword evidence="6 12" id="KW-0812">Transmembrane</keyword>
<keyword evidence="4" id="KW-0597">Phosphoprotein</keyword>
<dbReference type="SMART" id="SM00388">
    <property type="entry name" value="HisKA"/>
    <property type="match status" value="1"/>
</dbReference>
<dbReference type="InterPro" id="IPR036890">
    <property type="entry name" value="HATPase_C_sf"/>
</dbReference>
<dbReference type="PROSITE" id="PS51257">
    <property type="entry name" value="PROKAR_LIPOPROTEIN"/>
    <property type="match status" value="1"/>
</dbReference>
<evidence type="ECO:0000256" key="12">
    <source>
        <dbReference type="SAM" id="Phobius"/>
    </source>
</evidence>
<dbReference type="SMART" id="SM00387">
    <property type="entry name" value="HATPase_c"/>
    <property type="match status" value="1"/>
</dbReference>
<gene>
    <name evidence="15" type="ORF">ACEZDB_16105</name>
</gene>
<name>A0ABV6X1J5_9ACTN</name>
<dbReference type="RefSeq" id="WP_380553657.1">
    <property type="nucleotide sequence ID" value="NZ_JBHEZY010000005.1"/>
</dbReference>
<dbReference type="Pfam" id="PF02518">
    <property type="entry name" value="HATPase_c"/>
    <property type="match status" value="1"/>
</dbReference>
<evidence type="ECO:0000259" key="14">
    <source>
        <dbReference type="PROSITE" id="PS50885"/>
    </source>
</evidence>
<feature type="domain" description="Histidine kinase" evidence="13">
    <location>
        <begin position="177"/>
        <end position="389"/>
    </location>
</feature>
<feature type="transmembrane region" description="Helical" evidence="12">
    <location>
        <begin position="92"/>
        <end position="114"/>
    </location>
</feature>
<evidence type="ECO:0000256" key="1">
    <source>
        <dbReference type="ARBA" id="ARBA00000085"/>
    </source>
</evidence>
<keyword evidence="8 12" id="KW-1133">Transmembrane helix</keyword>
<accession>A0ABV6X1J5</accession>
<proteinExistence type="predicted"/>
<dbReference type="InterPro" id="IPR004358">
    <property type="entry name" value="Sig_transdc_His_kin-like_C"/>
</dbReference>
<evidence type="ECO:0000256" key="6">
    <source>
        <dbReference type="ARBA" id="ARBA00022692"/>
    </source>
</evidence>
<dbReference type="EMBL" id="JBHEZY010000005">
    <property type="protein sequence ID" value="MFC1432171.1"/>
    <property type="molecule type" value="Genomic_DNA"/>
</dbReference>
<feature type="transmembrane region" description="Helical" evidence="12">
    <location>
        <begin position="12"/>
        <end position="34"/>
    </location>
</feature>
<dbReference type="SUPFAM" id="SSF47384">
    <property type="entry name" value="Homodimeric domain of signal transducing histidine kinase"/>
    <property type="match status" value="1"/>
</dbReference>
<evidence type="ECO:0000313" key="16">
    <source>
        <dbReference type="Proteomes" id="UP001592530"/>
    </source>
</evidence>
<feature type="region of interest" description="Disordered" evidence="11">
    <location>
        <begin position="53"/>
        <end position="73"/>
    </location>
</feature>
<dbReference type="InterPro" id="IPR003594">
    <property type="entry name" value="HATPase_dom"/>
</dbReference>
<evidence type="ECO:0000256" key="8">
    <source>
        <dbReference type="ARBA" id="ARBA00022989"/>
    </source>
</evidence>
<dbReference type="Pfam" id="PF00672">
    <property type="entry name" value="HAMP"/>
    <property type="match status" value="1"/>
</dbReference>
<dbReference type="GO" id="GO:0016301">
    <property type="term" value="F:kinase activity"/>
    <property type="evidence" value="ECO:0007669"/>
    <property type="project" value="UniProtKB-KW"/>
</dbReference>
<comment type="catalytic activity">
    <reaction evidence="1">
        <text>ATP + protein L-histidine = ADP + protein N-phospho-L-histidine.</text>
        <dbReference type="EC" id="2.7.13.3"/>
    </reaction>
</comment>
<comment type="caution">
    <text evidence="15">The sequence shown here is derived from an EMBL/GenBank/DDBJ whole genome shotgun (WGS) entry which is preliminary data.</text>
</comment>
<dbReference type="CDD" id="cd00082">
    <property type="entry name" value="HisKA"/>
    <property type="match status" value="1"/>
</dbReference>
<dbReference type="Proteomes" id="UP001592530">
    <property type="component" value="Unassembled WGS sequence"/>
</dbReference>
<comment type="subcellular location">
    <subcellularLocation>
        <location evidence="2">Cell membrane</location>
    </subcellularLocation>
</comment>
<dbReference type="InterPro" id="IPR003660">
    <property type="entry name" value="HAMP_dom"/>
</dbReference>
<dbReference type="PROSITE" id="PS50109">
    <property type="entry name" value="HIS_KIN"/>
    <property type="match status" value="1"/>
</dbReference>
<dbReference type="InterPro" id="IPR005467">
    <property type="entry name" value="His_kinase_dom"/>
</dbReference>
<keyword evidence="9" id="KW-0902">Two-component regulatory system</keyword>
<dbReference type="PROSITE" id="PS50885">
    <property type="entry name" value="HAMP"/>
    <property type="match status" value="1"/>
</dbReference>
<keyword evidence="5" id="KW-0808">Transferase</keyword>
<dbReference type="Gene3D" id="1.10.287.130">
    <property type="match status" value="1"/>
</dbReference>
<reference evidence="15 16" key="1">
    <citation type="submission" date="2024-09" db="EMBL/GenBank/DDBJ databases">
        <authorList>
            <person name="Lee S.D."/>
        </authorList>
    </citation>
    <scope>NUCLEOTIDE SEQUENCE [LARGE SCALE GENOMIC DNA]</scope>
    <source>
        <strain evidence="15 16">N1-3</strain>
    </source>
</reference>
<dbReference type="Pfam" id="PF00512">
    <property type="entry name" value="HisKA"/>
    <property type="match status" value="1"/>
</dbReference>
<evidence type="ECO:0000259" key="13">
    <source>
        <dbReference type="PROSITE" id="PS50109"/>
    </source>
</evidence>